<dbReference type="HOGENOM" id="CLU_1732451_0_0_1"/>
<organism evidence="3">
    <name type="scientific">Rhizophagus irregularis (strain DAOM 181602 / DAOM 197198 / MUCL 43194)</name>
    <name type="common">Arbuscular mycorrhizal fungus</name>
    <name type="synonym">Glomus intraradices</name>
    <dbReference type="NCBI Taxonomy" id="747089"/>
    <lineage>
        <taxon>Eukaryota</taxon>
        <taxon>Fungi</taxon>
        <taxon>Fungi incertae sedis</taxon>
        <taxon>Mucoromycota</taxon>
        <taxon>Glomeromycotina</taxon>
        <taxon>Glomeromycetes</taxon>
        <taxon>Glomerales</taxon>
        <taxon>Glomeraceae</taxon>
        <taxon>Rhizophagus</taxon>
    </lineage>
</organism>
<protein>
    <submittedName>
        <fullName evidence="3">Uncharacterized protein</fullName>
    </submittedName>
</protein>
<keyword evidence="2" id="KW-0472">Membrane</keyword>
<evidence type="ECO:0000256" key="1">
    <source>
        <dbReference type="SAM" id="MobiDB-lite"/>
    </source>
</evidence>
<sequence length="151" mass="18295">MYNYNWRLNQIFFSLFTSQIVSISKTLYYIGLQYDKITLMRIYNNCVRITPFPNHLKNKENRENMLIDMEEAHLAHYRERRRRKIDEETNEEREERLAQTDEEREAHSVVEEEARRALARKKYSLIAKETPNQIAARLSQKKSSMRQKYAC</sequence>
<keyword evidence="2" id="KW-0812">Transmembrane</keyword>
<feature type="compositionally biased region" description="Basic and acidic residues" evidence="1">
    <location>
        <begin position="93"/>
        <end position="111"/>
    </location>
</feature>
<reference evidence="3" key="1">
    <citation type="submission" date="2013-07" db="EMBL/GenBank/DDBJ databases">
        <title>The genome of an arbuscular mycorrhizal fungus provides insights into the evolution of the oldest plant symbiosis.</title>
        <authorList>
            <consortium name="DOE Joint Genome Institute"/>
            <person name="Tisserant E."/>
            <person name="Malbreil M."/>
            <person name="Kuo A."/>
            <person name="Kohler A."/>
            <person name="Symeonidi A."/>
            <person name="Balestrini R."/>
            <person name="Charron P."/>
            <person name="Duensing N."/>
            <person name="Frei-dit-Frey N."/>
            <person name="Gianinazzi-Pearson V."/>
            <person name="Gilbert B."/>
            <person name="Handa Y."/>
            <person name="Hijri M."/>
            <person name="Kaul R."/>
            <person name="Kawaguchi M."/>
            <person name="Krajinski F."/>
            <person name="Lammers P."/>
            <person name="Lapierre D."/>
            <person name="Masclaux F.G."/>
            <person name="Murat C."/>
            <person name="Morin E."/>
            <person name="Ndikumana S."/>
            <person name="Pagni M."/>
            <person name="Petitpierre D."/>
            <person name="Requena N."/>
            <person name="Rosikiewicz P."/>
            <person name="Riley R."/>
            <person name="Saito K."/>
            <person name="San Clemente H."/>
            <person name="Shapiro H."/>
            <person name="van Tuinen D."/>
            <person name="Becard G."/>
            <person name="Bonfante P."/>
            <person name="Paszkowski U."/>
            <person name="Shachar-Hill Y."/>
            <person name="Young J.P."/>
            <person name="Sanders I.R."/>
            <person name="Henrissat B."/>
            <person name="Rensing S.A."/>
            <person name="Grigoriev I.V."/>
            <person name="Corradi N."/>
            <person name="Roux C."/>
            <person name="Martin F."/>
        </authorList>
    </citation>
    <scope>NUCLEOTIDE SEQUENCE</scope>
    <source>
        <strain evidence="3">DAOM 197198</strain>
    </source>
</reference>
<accession>U9TJE8</accession>
<name>U9TJE8_RHIID</name>
<feature type="region of interest" description="Disordered" evidence="1">
    <location>
        <begin position="78"/>
        <end position="111"/>
    </location>
</feature>
<proteinExistence type="predicted"/>
<feature type="transmembrane region" description="Helical" evidence="2">
    <location>
        <begin position="12"/>
        <end position="32"/>
    </location>
</feature>
<dbReference type="AlphaFoldDB" id="U9TJE8"/>
<evidence type="ECO:0000313" key="3">
    <source>
        <dbReference type="EMBL" id="ESA07527.1"/>
    </source>
</evidence>
<evidence type="ECO:0000256" key="2">
    <source>
        <dbReference type="SAM" id="Phobius"/>
    </source>
</evidence>
<keyword evidence="2" id="KW-1133">Transmembrane helix</keyword>
<gene>
    <name evidence="3" type="ORF">GLOINDRAFT_32773</name>
</gene>
<dbReference type="EMBL" id="KI290228">
    <property type="protein sequence ID" value="ESA07527.1"/>
    <property type="molecule type" value="Genomic_DNA"/>
</dbReference>